<feature type="region of interest" description="Disordered" evidence="1">
    <location>
        <begin position="760"/>
        <end position="809"/>
    </location>
</feature>
<dbReference type="Pfam" id="PF07698">
    <property type="entry name" value="7TM-7TMR_HD"/>
    <property type="match status" value="1"/>
</dbReference>
<dbReference type="InterPro" id="IPR011621">
    <property type="entry name" value="Metal-dep_PHydrolase_7TM_intra"/>
</dbReference>
<feature type="transmembrane region" description="Helical" evidence="2">
    <location>
        <begin position="20"/>
        <end position="42"/>
    </location>
</feature>
<dbReference type="Pfam" id="PF07697">
    <property type="entry name" value="7TMR-HDED"/>
    <property type="match status" value="1"/>
</dbReference>
<dbReference type="Pfam" id="PF01966">
    <property type="entry name" value="HD"/>
    <property type="match status" value="1"/>
</dbReference>
<dbReference type="NCBIfam" id="TIGR00277">
    <property type="entry name" value="HDIG"/>
    <property type="match status" value="1"/>
</dbReference>
<dbReference type="Gene3D" id="1.10.3210.10">
    <property type="entry name" value="Hypothetical protein af1432"/>
    <property type="match status" value="1"/>
</dbReference>
<reference evidence="4" key="1">
    <citation type="journal article" date="2021" name="Microb. Physiol.">
        <title>Proteogenomic Insights into the Physiology of Marine, Sulfate-Reducing, Filamentous Desulfonema limicola and Desulfonema magnum.</title>
        <authorList>
            <person name="Schnaars V."/>
            <person name="Wohlbrand L."/>
            <person name="Scheve S."/>
            <person name="Hinrichs C."/>
            <person name="Reinhardt R."/>
            <person name="Rabus R."/>
        </authorList>
    </citation>
    <scope>NUCLEOTIDE SEQUENCE</scope>
    <source>
        <strain evidence="4">5ac10</strain>
    </source>
</reference>
<dbReference type="CDD" id="cd00077">
    <property type="entry name" value="HDc"/>
    <property type="match status" value="1"/>
</dbReference>
<feature type="compositionally biased region" description="Basic and acidic residues" evidence="1">
    <location>
        <begin position="767"/>
        <end position="778"/>
    </location>
</feature>
<dbReference type="PANTHER" id="PTHR36442">
    <property type="entry name" value="CYCLIC-DI-AMP PHOSPHODIESTERASE PGPH"/>
    <property type="match status" value="1"/>
</dbReference>
<feature type="transmembrane region" description="Helical" evidence="2">
    <location>
        <begin position="363"/>
        <end position="384"/>
    </location>
</feature>
<dbReference type="InterPro" id="IPR052722">
    <property type="entry name" value="PgpH_phosphodiesterase"/>
</dbReference>
<keyword evidence="2" id="KW-0472">Membrane</keyword>
<evidence type="ECO:0000256" key="1">
    <source>
        <dbReference type="SAM" id="MobiDB-lite"/>
    </source>
</evidence>
<keyword evidence="2" id="KW-0812">Transmembrane</keyword>
<feature type="transmembrane region" description="Helical" evidence="2">
    <location>
        <begin position="327"/>
        <end position="347"/>
    </location>
</feature>
<dbReference type="InterPro" id="IPR003607">
    <property type="entry name" value="HD/PDEase_dom"/>
</dbReference>
<dbReference type="EMBL" id="CP061799">
    <property type="protein sequence ID" value="QTA83430.1"/>
    <property type="molecule type" value="Genomic_DNA"/>
</dbReference>
<name>A0A975GJG1_9BACT</name>
<feature type="domain" description="HD/PDEase" evidence="3">
    <location>
        <begin position="551"/>
        <end position="708"/>
    </location>
</feature>
<dbReference type="SMART" id="SM00471">
    <property type="entry name" value="HDc"/>
    <property type="match status" value="1"/>
</dbReference>
<protein>
    <submittedName>
        <fullName evidence="4">Metal-dependent phosphohydrolase domain-contaning protein, HD domain-containing</fullName>
    </submittedName>
</protein>
<evidence type="ECO:0000313" key="4">
    <source>
        <dbReference type="EMBL" id="QTA83430.1"/>
    </source>
</evidence>
<dbReference type="SUPFAM" id="SSF109604">
    <property type="entry name" value="HD-domain/PDEase-like"/>
    <property type="match status" value="1"/>
</dbReference>
<evidence type="ECO:0000313" key="5">
    <source>
        <dbReference type="Proteomes" id="UP000663720"/>
    </source>
</evidence>
<dbReference type="AlphaFoldDB" id="A0A975GJG1"/>
<dbReference type="InterPro" id="IPR006675">
    <property type="entry name" value="HDIG_dom"/>
</dbReference>
<dbReference type="Proteomes" id="UP000663720">
    <property type="component" value="Chromosome"/>
</dbReference>
<proteinExistence type="predicted"/>
<keyword evidence="2" id="KW-1133">Transmembrane helix</keyword>
<evidence type="ECO:0000259" key="3">
    <source>
        <dbReference type="SMART" id="SM00471"/>
    </source>
</evidence>
<dbReference type="PANTHER" id="PTHR36442:SF1">
    <property type="entry name" value="CYCLIC-DI-AMP PHOSPHODIESTERASE PGPH"/>
    <property type="match status" value="1"/>
</dbReference>
<organism evidence="4 5">
    <name type="scientific">Desulfonema limicola</name>
    <dbReference type="NCBI Taxonomy" id="45656"/>
    <lineage>
        <taxon>Bacteria</taxon>
        <taxon>Pseudomonadati</taxon>
        <taxon>Thermodesulfobacteriota</taxon>
        <taxon>Desulfobacteria</taxon>
        <taxon>Desulfobacterales</taxon>
        <taxon>Desulfococcaceae</taxon>
        <taxon>Desulfonema</taxon>
    </lineage>
</organism>
<feature type="compositionally biased region" description="Basic and acidic residues" evidence="1">
    <location>
        <begin position="794"/>
        <end position="809"/>
    </location>
</feature>
<dbReference type="InterPro" id="IPR011624">
    <property type="entry name" value="Metal-dep_PHydrolase_7TM_extra"/>
</dbReference>
<evidence type="ECO:0000256" key="2">
    <source>
        <dbReference type="SAM" id="Phobius"/>
    </source>
</evidence>
<sequence>MNIEKTKNTIIEFLQTGYMIQWFLLLAVIIFFTLALSPNILITHEYNYELGDVAQRDIKASRDFLIEDNQATQRKQQESGTQILTVYDHDIQLVSKISNNVENAFNMLRNAVQASADVSADNEIENQEDTSPVKQEQDKSPHDIIWENKDAFEKELGIAVSDGAFTLLEKEVFSREISSFIIKIIREILENGVVANKEILLRESDRGIILRTVGTKEEIIVNNLKQFYGLDQSKSMVRIIGHPILKNLNYTLTNLIIDFSQRLIQPNITLNRNETEERKKQAQAAVKPVFYKIKAGEMLLREGERVTDVQLLKLKELRKHNKQENQYIRTIGTIILVLFILMISYFLHIKQMGHRIFKTNKDLLFICLMLIIFFFVPGTIEILLRSLSKSFPFFISDSTIFLGIPLTAGAMTVCLFMGFEVALIFSVIISACTAFILMSRFEIFIYFLLNSAMAAYWMQSCRERRVLIQAGFKIGLLNMFLSTAVAVHTGDFAGFRLIANWGVGFLGGIGAGIITAGIVPLIEMAFNYTTDISLLELANLERPILRKLMMEAPGTYHHCVIVGSMVEAAASEIGANPLLAKVCGYYHDIGKVKKPLYFIENQTDGKNRHDKLAPSMSSLILISHVKEGVELAKKHKLVPEIIDAIRQHHGTSIIRFFYEKAKQLKGDDAVKIDDYRYPGPRPQNREIGLVMLADVVEAASRSLENPTPSRIQGLVQNLINKIFSDGQLDNCELTLNDLHKIAKCFNKILNGIHHHRIEYPEQSAAKNGKEKNEKEKNGNIDNKPQKPKKVSSGENKENSTDNLKRLGVS</sequence>
<dbReference type="InterPro" id="IPR006674">
    <property type="entry name" value="HD_domain"/>
</dbReference>
<feature type="region of interest" description="Disordered" evidence="1">
    <location>
        <begin position="119"/>
        <end position="140"/>
    </location>
</feature>
<dbReference type="RefSeq" id="WP_207689283.1">
    <property type="nucleotide sequence ID" value="NZ_CP061799.1"/>
</dbReference>
<feature type="transmembrane region" description="Helical" evidence="2">
    <location>
        <begin position="470"/>
        <end position="489"/>
    </location>
</feature>
<feature type="transmembrane region" description="Helical" evidence="2">
    <location>
        <begin position="424"/>
        <end position="449"/>
    </location>
</feature>
<dbReference type="KEGG" id="dli:dnl_58370"/>
<gene>
    <name evidence="4" type="ORF">dnl_58370</name>
</gene>
<feature type="transmembrane region" description="Helical" evidence="2">
    <location>
        <begin position="391"/>
        <end position="418"/>
    </location>
</feature>
<feature type="transmembrane region" description="Helical" evidence="2">
    <location>
        <begin position="501"/>
        <end position="522"/>
    </location>
</feature>
<keyword evidence="5" id="KW-1185">Reference proteome</keyword>
<accession>A0A975GJG1</accession>